<name>A0ABR1YPZ9_9PEZI</name>
<evidence type="ECO:0008006" key="5">
    <source>
        <dbReference type="Google" id="ProtNLM"/>
    </source>
</evidence>
<gene>
    <name evidence="3" type="ORF">HDK90DRAFT_247994</name>
</gene>
<feature type="region of interest" description="Disordered" evidence="1">
    <location>
        <begin position="129"/>
        <end position="151"/>
    </location>
</feature>
<dbReference type="EMBL" id="JBBWRZ010000005">
    <property type="protein sequence ID" value="KAK8235507.1"/>
    <property type="molecule type" value="Genomic_DNA"/>
</dbReference>
<keyword evidence="2" id="KW-0732">Signal</keyword>
<evidence type="ECO:0000313" key="3">
    <source>
        <dbReference type="EMBL" id="KAK8235507.1"/>
    </source>
</evidence>
<keyword evidence="4" id="KW-1185">Reference proteome</keyword>
<proteinExistence type="predicted"/>
<evidence type="ECO:0000313" key="4">
    <source>
        <dbReference type="Proteomes" id="UP001492380"/>
    </source>
</evidence>
<evidence type="ECO:0000256" key="1">
    <source>
        <dbReference type="SAM" id="MobiDB-lite"/>
    </source>
</evidence>
<accession>A0ABR1YPZ9</accession>
<feature type="compositionally biased region" description="Pro residues" evidence="1">
    <location>
        <begin position="62"/>
        <end position="75"/>
    </location>
</feature>
<sequence length="151" mass="17139">MSDYKKAHWMILVLFLRLLFTPEDVGKMDARACSRCDCAHSNIRATTQAPLGLDVELVDLPPPVFRNTPPPPPTPTSLADAPNTERHGQLRTDNSSRWTDERYLASCSPPCHARVGTDERAGLMVWRKKQRGSRECLSQPRTHTHTQTYTW</sequence>
<feature type="region of interest" description="Disordered" evidence="1">
    <location>
        <begin position="62"/>
        <end position="95"/>
    </location>
</feature>
<feature type="chain" id="PRO_5045712687" description="Secreted protein" evidence="2">
    <location>
        <begin position="27"/>
        <end position="151"/>
    </location>
</feature>
<organism evidence="3 4">
    <name type="scientific">Phyllosticta capitalensis</name>
    <dbReference type="NCBI Taxonomy" id="121624"/>
    <lineage>
        <taxon>Eukaryota</taxon>
        <taxon>Fungi</taxon>
        <taxon>Dikarya</taxon>
        <taxon>Ascomycota</taxon>
        <taxon>Pezizomycotina</taxon>
        <taxon>Dothideomycetes</taxon>
        <taxon>Dothideomycetes incertae sedis</taxon>
        <taxon>Botryosphaeriales</taxon>
        <taxon>Phyllostictaceae</taxon>
        <taxon>Phyllosticta</taxon>
    </lineage>
</organism>
<evidence type="ECO:0000256" key="2">
    <source>
        <dbReference type="SAM" id="SignalP"/>
    </source>
</evidence>
<dbReference type="Proteomes" id="UP001492380">
    <property type="component" value="Unassembled WGS sequence"/>
</dbReference>
<feature type="compositionally biased region" description="Polar residues" evidence="1">
    <location>
        <begin position="139"/>
        <end position="151"/>
    </location>
</feature>
<feature type="signal peptide" evidence="2">
    <location>
        <begin position="1"/>
        <end position="26"/>
    </location>
</feature>
<comment type="caution">
    <text evidence="3">The sequence shown here is derived from an EMBL/GenBank/DDBJ whole genome shotgun (WGS) entry which is preliminary data.</text>
</comment>
<protein>
    <recommendedName>
        <fullName evidence="5">Secreted protein</fullName>
    </recommendedName>
</protein>
<reference evidence="3 4" key="1">
    <citation type="submission" date="2024-04" db="EMBL/GenBank/DDBJ databases">
        <title>Phyllosticta paracitricarpa is synonymous to the EU quarantine fungus P. citricarpa based on phylogenomic analyses.</title>
        <authorList>
            <consortium name="Lawrence Berkeley National Laboratory"/>
            <person name="Van Ingen-Buijs V.A."/>
            <person name="Van Westerhoven A.C."/>
            <person name="Haridas S."/>
            <person name="Skiadas P."/>
            <person name="Martin F."/>
            <person name="Groenewald J.Z."/>
            <person name="Crous P.W."/>
            <person name="Seidl M.F."/>
        </authorList>
    </citation>
    <scope>NUCLEOTIDE SEQUENCE [LARGE SCALE GENOMIC DNA]</scope>
    <source>
        <strain evidence="3 4">CBS 123374</strain>
    </source>
</reference>